<dbReference type="InterPro" id="IPR046960">
    <property type="entry name" value="PPR_At4g14850-like_plant"/>
</dbReference>
<accession>D8SMU5</accession>
<dbReference type="Pfam" id="PF13041">
    <property type="entry name" value="PPR_2"/>
    <property type="match status" value="1"/>
</dbReference>
<reference evidence="3 4" key="1">
    <citation type="journal article" date="2011" name="Science">
        <title>The Selaginella genome identifies genetic changes associated with the evolution of vascular plants.</title>
        <authorList>
            <person name="Banks J.A."/>
            <person name="Nishiyama T."/>
            <person name="Hasebe M."/>
            <person name="Bowman J.L."/>
            <person name="Gribskov M."/>
            <person name="dePamphilis C."/>
            <person name="Albert V.A."/>
            <person name="Aono N."/>
            <person name="Aoyama T."/>
            <person name="Ambrose B.A."/>
            <person name="Ashton N.W."/>
            <person name="Axtell M.J."/>
            <person name="Barker E."/>
            <person name="Barker M.S."/>
            <person name="Bennetzen J.L."/>
            <person name="Bonawitz N.D."/>
            <person name="Chapple C."/>
            <person name="Cheng C."/>
            <person name="Correa L.G."/>
            <person name="Dacre M."/>
            <person name="DeBarry J."/>
            <person name="Dreyer I."/>
            <person name="Elias M."/>
            <person name="Engstrom E.M."/>
            <person name="Estelle M."/>
            <person name="Feng L."/>
            <person name="Finet C."/>
            <person name="Floyd S.K."/>
            <person name="Frommer W.B."/>
            <person name="Fujita T."/>
            <person name="Gramzow L."/>
            <person name="Gutensohn M."/>
            <person name="Harholt J."/>
            <person name="Hattori M."/>
            <person name="Heyl A."/>
            <person name="Hirai T."/>
            <person name="Hiwatashi Y."/>
            <person name="Ishikawa M."/>
            <person name="Iwata M."/>
            <person name="Karol K.G."/>
            <person name="Koehler B."/>
            <person name="Kolukisaoglu U."/>
            <person name="Kubo M."/>
            <person name="Kurata T."/>
            <person name="Lalonde S."/>
            <person name="Li K."/>
            <person name="Li Y."/>
            <person name="Litt A."/>
            <person name="Lyons E."/>
            <person name="Manning G."/>
            <person name="Maruyama T."/>
            <person name="Michael T.P."/>
            <person name="Mikami K."/>
            <person name="Miyazaki S."/>
            <person name="Morinaga S."/>
            <person name="Murata T."/>
            <person name="Mueller-Roeber B."/>
            <person name="Nelson D.R."/>
            <person name="Obara M."/>
            <person name="Oguri Y."/>
            <person name="Olmstead R.G."/>
            <person name="Onodera N."/>
            <person name="Petersen B.L."/>
            <person name="Pils B."/>
            <person name="Prigge M."/>
            <person name="Rensing S.A."/>
            <person name="Riano-Pachon D.M."/>
            <person name="Roberts A.W."/>
            <person name="Sato Y."/>
            <person name="Scheller H.V."/>
            <person name="Schulz B."/>
            <person name="Schulz C."/>
            <person name="Shakirov E.V."/>
            <person name="Shibagaki N."/>
            <person name="Shinohara N."/>
            <person name="Shippen D.E."/>
            <person name="Soerensen I."/>
            <person name="Sotooka R."/>
            <person name="Sugimoto N."/>
            <person name="Sugita M."/>
            <person name="Sumikawa N."/>
            <person name="Tanurdzic M."/>
            <person name="Theissen G."/>
            <person name="Ulvskov P."/>
            <person name="Wakazuki S."/>
            <person name="Weng J.K."/>
            <person name="Willats W.W."/>
            <person name="Wipf D."/>
            <person name="Wolf P.G."/>
            <person name="Yang L."/>
            <person name="Zimmer A.D."/>
            <person name="Zhu Q."/>
            <person name="Mitros T."/>
            <person name="Hellsten U."/>
            <person name="Loque D."/>
            <person name="Otillar R."/>
            <person name="Salamov A."/>
            <person name="Schmutz J."/>
            <person name="Shapiro H."/>
            <person name="Lindquist E."/>
            <person name="Lucas S."/>
            <person name="Rokhsar D."/>
            <person name="Grigoriev I.V."/>
        </authorList>
    </citation>
    <scope>NUCLEOTIDE SEQUENCE [LARGE SCALE GENOMIC DNA]</scope>
</reference>
<feature type="repeat" description="PPR" evidence="2">
    <location>
        <begin position="5"/>
        <end position="39"/>
    </location>
</feature>
<dbReference type="Pfam" id="PF01535">
    <property type="entry name" value="PPR"/>
    <property type="match status" value="1"/>
</dbReference>
<dbReference type="AlphaFoldDB" id="D8SMU5"/>
<dbReference type="InParanoid" id="D8SMU5"/>
<dbReference type="InterPro" id="IPR011990">
    <property type="entry name" value="TPR-like_helical_dom_sf"/>
</dbReference>
<evidence type="ECO:0000313" key="4">
    <source>
        <dbReference type="Proteomes" id="UP000001514"/>
    </source>
</evidence>
<dbReference type="KEGG" id="smo:SELMODRAFT_120666"/>
<dbReference type="Gramene" id="EFJ14338">
    <property type="protein sequence ID" value="EFJ14338"/>
    <property type="gene ID" value="SELMODRAFT_120666"/>
</dbReference>
<name>D8SMU5_SELML</name>
<dbReference type="GO" id="GO:0003723">
    <property type="term" value="F:RNA binding"/>
    <property type="evidence" value="ECO:0007669"/>
    <property type="project" value="InterPro"/>
</dbReference>
<dbReference type="Proteomes" id="UP000001514">
    <property type="component" value="Unassembled WGS sequence"/>
</dbReference>
<gene>
    <name evidence="3" type="ORF">SELMODRAFT_120666</name>
</gene>
<organism evidence="4">
    <name type="scientific">Selaginella moellendorffii</name>
    <name type="common">Spikemoss</name>
    <dbReference type="NCBI Taxonomy" id="88036"/>
    <lineage>
        <taxon>Eukaryota</taxon>
        <taxon>Viridiplantae</taxon>
        <taxon>Streptophyta</taxon>
        <taxon>Embryophyta</taxon>
        <taxon>Tracheophyta</taxon>
        <taxon>Lycopodiopsida</taxon>
        <taxon>Selaginellales</taxon>
        <taxon>Selaginellaceae</taxon>
        <taxon>Selaginella</taxon>
    </lineage>
</organism>
<sequence length="158" mass="17599">MSVRDVDSWNIMILGYARDGHLREAECVFENMPEKSVSSWNAMITSYARNGYIAEARAVFDSMVRRDTHGVAPDGITFIALLGACSHLGRIKHAGSYLNSFPEREIAPIVDHYQCIVDGLARSGQLEQARDLIREMPFEPIAAAWTSLLGARKLSFLP</sequence>
<dbReference type="EMBL" id="GL377628">
    <property type="protein sequence ID" value="EFJ14338.1"/>
    <property type="molecule type" value="Genomic_DNA"/>
</dbReference>
<evidence type="ECO:0000256" key="2">
    <source>
        <dbReference type="PROSITE-ProRule" id="PRU00708"/>
    </source>
</evidence>
<dbReference type="PROSITE" id="PS51375">
    <property type="entry name" value="PPR"/>
    <property type="match status" value="1"/>
</dbReference>
<dbReference type="InterPro" id="IPR002885">
    <property type="entry name" value="PPR_rpt"/>
</dbReference>
<evidence type="ECO:0000256" key="1">
    <source>
        <dbReference type="ARBA" id="ARBA00022737"/>
    </source>
</evidence>
<evidence type="ECO:0008006" key="5">
    <source>
        <dbReference type="Google" id="ProtNLM"/>
    </source>
</evidence>
<dbReference type="PANTHER" id="PTHR47926">
    <property type="entry name" value="PENTATRICOPEPTIDE REPEAT-CONTAINING PROTEIN"/>
    <property type="match status" value="1"/>
</dbReference>
<dbReference type="HOGENOM" id="CLU_002706_0_0_1"/>
<keyword evidence="4" id="KW-1185">Reference proteome</keyword>
<protein>
    <recommendedName>
        <fullName evidence="5">Pentacotripeptide-repeat region of PRORP domain-containing protein</fullName>
    </recommendedName>
</protein>
<dbReference type="Gene3D" id="1.25.40.10">
    <property type="entry name" value="Tetratricopeptide repeat domain"/>
    <property type="match status" value="2"/>
</dbReference>
<proteinExistence type="predicted"/>
<dbReference type="eggNOG" id="KOG4197">
    <property type="taxonomic scope" value="Eukaryota"/>
</dbReference>
<evidence type="ECO:0000313" key="3">
    <source>
        <dbReference type="EMBL" id="EFJ14338.1"/>
    </source>
</evidence>
<dbReference type="NCBIfam" id="TIGR00756">
    <property type="entry name" value="PPR"/>
    <property type="match status" value="3"/>
</dbReference>
<dbReference type="STRING" id="88036.D8SMU5"/>
<dbReference type="PANTHER" id="PTHR47926:SF382">
    <property type="entry name" value="PENTACOTRIPEPTIDE-REPEAT REGION OF PRORP DOMAIN-CONTAINING PROTEIN"/>
    <property type="match status" value="1"/>
</dbReference>
<keyword evidence="1" id="KW-0677">Repeat</keyword>
<dbReference type="GO" id="GO:0009451">
    <property type="term" value="P:RNA modification"/>
    <property type="evidence" value="ECO:0007669"/>
    <property type="project" value="InterPro"/>
</dbReference>